<reference evidence="2" key="1">
    <citation type="submission" date="2014-09" db="EMBL/GenBank/DDBJ databases">
        <title>Vibrio variabilis JCM 19239. (C206) whole genome shotgun sequence.</title>
        <authorList>
            <person name="Sawabe T."/>
            <person name="Meirelles P."/>
            <person name="Nakanishi M."/>
            <person name="Sayaka M."/>
            <person name="Hattori M."/>
            <person name="Ohkuma M."/>
        </authorList>
    </citation>
    <scope>NUCLEOTIDE SEQUENCE [LARGE SCALE GENOMIC DNA]</scope>
    <source>
        <strain evidence="2">JCM 19239</strain>
    </source>
</reference>
<dbReference type="EMBL" id="BBMS01000164">
    <property type="protein sequence ID" value="GAL31429.1"/>
    <property type="molecule type" value="Genomic_DNA"/>
</dbReference>
<accession>A0ABQ0JRP5</accession>
<organism evidence="1 2">
    <name type="scientific">Vibrio variabilis</name>
    <dbReference type="NCBI Taxonomy" id="990271"/>
    <lineage>
        <taxon>Bacteria</taxon>
        <taxon>Pseudomonadati</taxon>
        <taxon>Pseudomonadota</taxon>
        <taxon>Gammaproteobacteria</taxon>
        <taxon>Vibrionales</taxon>
        <taxon>Vibrionaceae</taxon>
        <taxon>Vibrio</taxon>
    </lineage>
</organism>
<keyword evidence="2" id="KW-1185">Reference proteome</keyword>
<dbReference type="Proteomes" id="UP000029223">
    <property type="component" value="Unassembled WGS sequence"/>
</dbReference>
<proteinExistence type="predicted"/>
<comment type="caution">
    <text evidence="1">The sequence shown here is derived from an EMBL/GenBank/DDBJ whole genome shotgun (WGS) entry which is preliminary data.</text>
</comment>
<protein>
    <submittedName>
        <fullName evidence="1">RTX toxins and related Ca2+-binding proteins</fullName>
    </submittedName>
</protein>
<sequence>MVPVLYVQMGDVIWKVFSDGTWERAAPDEALIDGVLVVNQPIVELGDESTLTPEQISAIEQALSETIDDLTSNIANQQGKVDLSTSVSNESGGFAISLKATLDETIARAGFDTRPADREDEDPNPEQTSLDILSDQAKLTVDILDGGDGYENQFEVRV</sequence>
<gene>
    <name evidence="1" type="ORF">JCM19239_983</name>
</gene>
<name>A0ABQ0JRP5_9VIBR</name>
<evidence type="ECO:0000313" key="2">
    <source>
        <dbReference type="Proteomes" id="UP000029223"/>
    </source>
</evidence>
<evidence type="ECO:0000313" key="1">
    <source>
        <dbReference type="EMBL" id="GAL31429.1"/>
    </source>
</evidence>